<dbReference type="Gramene" id="ERN06804">
    <property type="protein sequence ID" value="ERN06804"/>
    <property type="gene ID" value="AMTR_s00005p00200200"/>
</dbReference>
<gene>
    <name evidence="1" type="ORF">AMTR_s00005p00200200</name>
</gene>
<name>W1PGH8_AMBTC</name>
<organism evidence="1 2">
    <name type="scientific">Amborella trichopoda</name>
    <dbReference type="NCBI Taxonomy" id="13333"/>
    <lineage>
        <taxon>Eukaryota</taxon>
        <taxon>Viridiplantae</taxon>
        <taxon>Streptophyta</taxon>
        <taxon>Embryophyta</taxon>
        <taxon>Tracheophyta</taxon>
        <taxon>Spermatophyta</taxon>
        <taxon>Magnoliopsida</taxon>
        <taxon>Amborellales</taxon>
        <taxon>Amborellaceae</taxon>
        <taxon>Amborella</taxon>
    </lineage>
</organism>
<protein>
    <submittedName>
        <fullName evidence="1">Uncharacterized protein</fullName>
    </submittedName>
</protein>
<reference evidence="2" key="1">
    <citation type="journal article" date="2013" name="Science">
        <title>The Amborella genome and the evolution of flowering plants.</title>
        <authorList>
            <consortium name="Amborella Genome Project"/>
        </authorList>
    </citation>
    <scope>NUCLEOTIDE SEQUENCE [LARGE SCALE GENOMIC DNA]</scope>
</reference>
<sequence>MIASCVSEWSAWQLSSSFESKSVTGEAGLFGDRPTYMGNVAMKAELLSDRPVDRGDVVKKAEGLCDRSRMEETLPERRNIFRWTSE</sequence>
<dbReference type="HOGENOM" id="CLU_2500904_0_0_1"/>
<accession>W1PGH8</accession>
<dbReference type="EMBL" id="KI393866">
    <property type="protein sequence ID" value="ERN06804.1"/>
    <property type="molecule type" value="Genomic_DNA"/>
</dbReference>
<keyword evidence="2" id="KW-1185">Reference proteome</keyword>
<evidence type="ECO:0000313" key="2">
    <source>
        <dbReference type="Proteomes" id="UP000017836"/>
    </source>
</evidence>
<evidence type="ECO:0000313" key="1">
    <source>
        <dbReference type="EMBL" id="ERN06804.1"/>
    </source>
</evidence>
<proteinExistence type="predicted"/>
<dbReference type="AlphaFoldDB" id="W1PGH8"/>
<dbReference type="Proteomes" id="UP000017836">
    <property type="component" value="Unassembled WGS sequence"/>
</dbReference>